<dbReference type="InterPro" id="IPR038765">
    <property type="entry name" value="Papain-like_cys_pep_sf"/>
</dbReference>
<accession>A0A195BKG6</accession>
<dbReference type="InterPro" id="IPR051947">
    <property type="entry name" value="Sentrin-specific_protease"/>
</dbReference>
<keyword evidence="5" id="KW-0378">Hydrolase</keyword>
<evidence type="ECO:0000256" key="6">
    <source>
        <dbReference type="SAM" id="MobiDB-lite"/>
    </source>
</evidence>
<evidence type="ECO:0000256" key="5">
    <source>
        <dbReference type="ARBA" id="ARBA00022801"/>
    </source>
</evidence>
<dbReference type="GO" id="GO:0006508">
    <property type="term" value="P:proteolysis"/>
    <property type="evidence" value="ECO:0007669"/>
    <property type="project" value="UniProtKB-KW"/>
</dbReference>
<dbReference type="GO" id="GO:0005737">
    <property type="term" value="C:cytoplasm"/>
    <property type="evidence" value="ECO:0007669"/>
    <property type="project" value="TreeGrafter"/>
</dbReference>
<dbReference type="InterPro" id="IPR003653">
    <property type="entry name" value="Peptidase_C48_C"/>
</dbReference>
<dbReference type="STRING" id="520822.A0A195BKG6"/>
<comment type="similarity">
    <text evidence="1">Belongs to the peptidase C48 family.</text>
</comment>
<evidence type="ECO:0000313" key="8">
    <source>
        <dbReference type="EMBL" id="KYM85818.1"/>
    </source>
</evidence>
<proteinExistence type="inferred from homology"/>
<dbReference type="PANTHER" id="PTHR46896:SF3">
    <property type="entry name" value="FI06413P-RELATED"/>
    <property type="match status" value="1"/>
</dbReference>
<protein>
    <submittedName>
        <fullName evidence="8">Sentrin-specific protease 6</fullName>
    </submittedName>
</protein>
<dbReference type="SUPFAM" id="SSF54001">
    <property type="entry name" value="Cysteine proteinases"/>
    <property type="match status" value="1"/>
</dbReference>
<dbReference type="EMBL" id="KQ976449">
    <property type="protein sequence ID" value="KYM85818.1"/>
    <property type="molecule type" value="Genomic_DNA"/>
</dbReference>
<evidence type="ECO:0000256" key="4">
    <source>
        <dbReference type="ARBA" id="ARBA00022786"/>
    </source>
</evidence>
<evidence type="ECO:0000256" key="3">
    <source>
        <dbReference type="ARBA" id="ARBA00022670"/>
    </source>
</evidence>
<reference evidence="8 9" key="1">
    <citation type="submission" date="2015-09" db="EMBL/GenBank/DDBJ databases">
        <title>Atta colombica WGS genome.</title>
        <authorList>
            <person name="Nygaard S."/>
            <person name="Hu H."/>
            <person name="Boomsma J."/>
            <person name="Zhang G."/>
        </authorList>
    </citation>
    <scope>NUCLEOTIDE SEQUENCE [LARGE SCALE GENOMIC DNA]</scope>
    <source>
        <strain evidence="8">Treedump-2</strain>
        <tissue evidence="8">Whole body</tissue>
    </source>
</reference>
<dbReference type="GO" id="GO:0070139">
    <property type="term" value="F:SUMO-specific endopeptidase activity"/>
    <property type="evidence" value="ECO:0007669"/>
    <property type="project" value="TreeGrafter"/>
</dbReference>
<dbReference type="Gene3D" id="1.10.418.20">
    <property type="match status" value="1"/>
</dbReference>
<evidence type="ECO:0000313" key="9">
    <source>
        <dbReference type="Proteomes" id="UP000078540"/>
    </source>
</evidence>
<dbReference type="Proteomes" id="UP000078540">
    <property type="component" value="Unassembled WGS sequence"/>
</dbReference>
<gene>
    <name evidence="8" type="ORF">ALC53_04403</name>
</gene>
<keyword evidence="4" id="KW-0833">Ubl conjugation pathway</keyword>
<dbReference type="AlphaFoldDB" id="A0A195BKG6"/>
<feature type="region of interest" description="Disordered" evidence="6">
    <location>
        <begin position="244"/>
        <end position="263"/>
    </location>
</feature>
<dbReference type="GO" id="GO:0016926">
    <property type="term" value="P:protein desumoylation"/>
    <property type="evidence" value="ECO:0007669"/>
    <property type="project" value="TreeGrafter"/>
</dbReference>
<keyword evidence="2" id="KW-0597">Phosphoprotein</keyword>
<keyword evidence="9" id="KW-1185">Reference proteome</keyword>
<evidence type="ECO:0000256" key="1">
    <source>
        <dbReference type="ARBA" id="ARBA00005234"/>
    </source>
</evidence>
<keyword evidence="3 8" id="KW-0645">Protease</keyword>
<dbReference type="Gene3D" id="3.30.310.130">
    <property type="entry name" value="Ubiquitin-related"/>
    <property type="match status" value="1"/>
</dbReference>
<name>A0A195BKG6_9HYME</name>
<sequence length="284" mass="32530">MKTISFYRIVIYSPSPAKKGIIINTNHYLLAEDNFLDDVIIDFYLTLEILSEFDQYRTHVFNSFFYKCLTSSYVQDVQTVSMTLAKPKGKNTDVTDYRGNGSNKTVQKTKKIKELKKLTINFTTINEVDQSKKSATKINVKLEKEIIKKPCILIFIYDPLALIEEEVEEGGDITIASVSPFVHPLKYNLELTLSNDINATLKLKGRVIIEFRVDDTPLNQLSLNARNITATRYKLSLIEENGAHAKRRRRRRAEDTGGQENAGTFYRNQLKEIDLFSIKTDLSV</sequence>
<evidence type="ECO:0000259" key="7">
    <source>
        <dbReference type="Pfam" id="PF02902"/>
    </source>
</evidence>
<organism evidence="8 9">
    <name type="scientific">Atta colombica</name>
    <dbReference type="NCBI Taxonomy" id="520822"/>
    <lineage>
        <taxon>Eukaryota</taxon>
        <taxon>Metazoa</taxon>
        <taxon>Ecdysozoa</taxon>
        <taxon>Arthropoda</taxon>
        <taxon>Hexapoda</taxon>
        <taxon>Insecta</taxon>
        <taxon>Pterygota</taxon>
        <taxon>Neoptera</taxon>
        <taxon>Endopterygota</taxon>
        <taxon>Hymenoptera</taxon>
        <taxon>Apocrita</taxon>
        <taxon>Aculeata</taxon>
        <taxon>Formicoidea</taxon>
        <taxon>Formicidae</taxon>
        <taxon>Myrmicinae</taxon>
        <taxon>Atta</taxon>
    </lineage>
</organism>
<dbReference type="GO" id="GO:0005634">
    <property type="term" value="C:nucleus"/>
    <property type="evidence" value="ECO:0007669"/>
    <property type="project" value="TreeGrafter"/>
</dbReference>
<evidence type="ECO:0000256" key="2">
    <source>
        <dbReference type="ARBA" id="ARBA00022553"/>
    </source>
</evidence>
<dbReference type="PANTHER" id="PTHR46896">
    <property type="entry name" value="SENTRIN-SPECIFIC PROTEASE"/>
    <property type="match status" value="1"/>
</dbReference>
<feature type="domain" description="Ubiquitin-like protease family profile" evidence="7">
    <location>
        <begin position="35"/>
        <end position="166"/>
    </location>
</feature>
<dbReference type="Pfam" id="PF02902">
    <property type="entry name" value="Peptidase_C48"/>
    <property type="match status" value="1"/>
</dbReference>